<organism evidence="5 6">
    <name type="scientific">Terriglobus roseus</name>
    <dbReference type="NCBI Taxonomy" id="392734"/>
    <lineage>
        <taxon>Bacteria</taxon>
        <taxon>Pseudomonadati</taxon>
        <taxon>Acidobacteriota</taxon>
        <taxon>Terriglobia</taxon>
        <taxon>Terriglobales</taxon>
        <taxon>Acidobacteriaceae</taxon>
        <taxon>Terriglobus</taxon>
    </lineage>
</organism>
<dbReference type="AlphaFoldDB" id="A0A1H4N446"/>
<dbReference type="PANTHER" id="PTHR43976">
    <property type="entry name" value="SHORT CHAIN DEHYDROGENASE"/>
    <property type="match status" value="1"/>
</dbReference>
<comment type="similarity">
    <text evidence="1 3">Belongs to the short-chain dehydrogenases/reductases (SDR) family.</text>
</comment>
<dbReference type="PRINTS" id="PR00081">
    <property type="entry name" value="GDHRDH"/>
</dbReference>
<dbReference type="SUPFAM" id="SSF51735">
    <property type="entry name" value="NAD(P)-binding Rossmann-fold domains"/>
    <property type="match status" value="1"/>
</dbReference>
<evidence type="ECO:0000259" key="4">
    <source>
        <dbReference type="SMART" id="SM00822"/>
    </source>
</evidence>
<dbReference type="CDD" id="cd05374">
    <property type="entry name" value="17beta-HSD-like_SDR_c"/>
    <property type="match status" value="1"/>
</dbReference>
<sequence>MSKVWMITGASRGLGLEIAKAALAAGDQVIAGARDAAKIASALGTQEHLLGVALDVTAPAQATAAVAAGIERFGRIDLLVNNAGYGHFGPFEQASADDVEAQYRVNVFGAMHVTRAVLPGMREQKSGRIFNISSIAGLKGGPMASLYCSSKFALEGWSESLAGELQPLGIQVTAVEPGFFRTEFLEPGSVRYTADELPEYGPGLEQMQAWLNGKSLQQEGDPAKLAKVLVDLAGRAEQPLHLLMGSDAIAWMEDRLQRDAKNVEEWRSVSVSTDFPQ</sequence>
<accession>A0A1H4N446</accession>
<evidence type="ECO:0000313" key="6">
    <source>
        <dbReference type="Proteomes" id="UP000182409"/>
    </source>
</evidence>
<name>A0A1H4N446_9BACT</name>
<dbReference type="PRINTS" id="PR00080">
    <property type="entry name" value="SDRFAMILY"/>
</dbReference>
<dbReference type="InterPro" id="IPR051911">
    <property type="entry name" value="SDR_oxidoreductase"/>
</dbReference>
<dbReference type="InterPro" id="IPR002347">
    <property type="entry name" value="SDR_fam"/>
</dbReference>
<dbReference type="Pfam" id="PF00106">
    <property type="entry name" value="adh_short"/>
    <property type="match status" value="1"/>
</dbReference>
<dbReference type="GO" id="GO:0016491">
    <property type="term" value="F:oxidoreductase activity"/>
    <property type="evidence" value="ECO:0007669"/>
    <property type="project" value="UniProtKB-KW"/>
</dbReference>
<dbReference type="Gene3D" id="3.40.50.720">
    <property type="entry name" value="NAD(P)-binding Rossmann-like Domain"/>
    <property type="match status" value="1"/>
</dbReference>
<dbReference type="Proteomes" id="UP000182409">
    <property type="component" value="Unassembled WGS sequence"/>
</dbReference>
<dbReference type="OrthoDB" id="9775296at2"/>
<dbReference type="SMART" id="SM00822">
    <property type="entry name" value="PKS_KR"/>
    <property type="match status" value="1"/>
</dbReference>
<dbReference type="EMBL" id="FNSD01000001">
    <property type="protein sequence ID" value="SEB89505.1"/>
    <property type="molecule type" value="Genomic_DNA"/>
</dbReference>
<protein>
    <submittedName>
        <fullName evidence="5">Short-chain dehydrogenase</fullName>
    </submittedName>
</protein>
<proteinExistence type="inferred from homology"/>
<evidence type="ECO:0000256" key="3">
    <source>
        <dbReference type="RuleBase" id="RU000363"/>
    </source>
</evidence>
<dbReference type="InterPro" id="IPR020904">
    <property type="entry name" value="Sc_DH/Rdtase_CS"/>
</dbReference>
<dbReference type="InterPro" id="IPR036291">
    <property type="entry name" value="NAD(P)-bd_dom_sf"/>
</dbReference>
<evidence type="ECO:0000256" key="1">
    <source>
        <dbReference type="ARBA" id="ARBA00006484"/>
    </source>
</evidence>
<gene>
    <name evidence="5" type="ORF">SAMN05443244_2119</name>
</gene>
<dbReference type="RefSeq" id="WP_074653881.1">
    <property type="nucleotide sequence ID" value="NZ_FNSD01000001.1"/>
</dbReference>
<keyword evidence="2" id="KW-0560">Oxidoreductase</keyword>
<evidence type="ECO:0000313" key="5">
    <source>
        <dbReference type="EMBL" id="SEB89505.1"/>
    </source>
</evidence>
<feature type="domain" description="Ketoreductase" evidence="4">
    <location>
        <begin position="3"/>
        <end position="183"/>
    </location>
</feature>
<evidence type="ECO:0000256" key="2">
    <source>
        <dbReference type="ARBA" id="ARBA00023002"/>
    </source>
</evidence>
<reference evidence="5 6" key="1">
    <citation type="submission" date="2016-10" db="EMBL/GenBank/DDBJ databases">
        <authorList>
            <person name="de Groot N.N."/>
        </authorList>
    </citation>
    <scope>NUCLEOTIDE SEQUENCE [LARGE SCALE GENOMIC DNA]</scope>
    <source>
        <strain evidence="5 6">AB35.6</strain>
    </source>
</reference>
<dbReference type="InterPro" id="IPR057326">
    <property type="entry name" value="KR_dom"/>
</dbReference>
<dbReference type="PROSITE" id="PS00061">
    <property type="entry name" value="ADH_SHORT"/>
    <property type="match status" value="1"/>
</dbReference>
<dbReference type="PANTHER" id="PTHR43976:SF16">
    <property type="entry name" value="SHORT-CHAIN DEHYDROGENASE_REDUCTASE FAMILY PROTEIN"/>
    <property type="match status" value="1"/>
</dbReference>